<name>A0A368GMQ7_ANCCA</name>
<comment type="caution">
    <text evidence="1">The sequence shown here is derived from an EMBL/GenBank/DDBJ whole genome shotgun (WGS) entry which is preliminary data.</text>
</comment>
<evidence type="ECO:0000313" key="2">
    <source>
        <dbReference type="Proteomes" id="UP000252519"/>
    </source>
</evidence>
<dbReference type="InterPro" id="IPR036380">
    <property type="entry name" value="Isochorismatase-like_sf"/>
</dbReference>
<dbReference type="Gene3D" id="3.40.50.850">
    <property type="entry name" value="Isochorismatase-like"/>
    <property type="match status" value="1"/>
</dbReference>
<organism evidence="1 2">
    <name type="scientific">Ancylostoma caninum</name>
    <name type="common">Dog hookworm</name>
    <dbReference type="NCBI Taxonomy" id="29170"/>
    <lineage>
        <taxon>Eukaryota</taxon>
        <taxon>Metazoa</taxon>
        <taxon>Ecdysozoa</taxon>
        <taxon>Nematoda</taxon>
        <taxon>Chromadorea</taxon>
        <taxon>Rhabditida</taxon>
        <taxon>Rhabditina</taxon>
        <taxon>Rhabditomorpha</taxon>
        <taxon>Strongyloidea</taxon>
        <taxon>Ancylostomatidae</taxon>
        <taxon>Ancylostomatinae</taxon>
        <taxon>Ancylostoma</taxon>
    </lineage>
</organism>
<dbReference type="EMBL" id="JOJR01000096">
    <property type="protein sequence ID" value="RCN45663.1"/>
    <property type="molecule type" value="Genomic_DNA"/>
</dbReference>
<dbReference type="Proteomes" id="UP000252519">
    <property type="component" value="Unassembled WGS sequence"/>
</dbReference>
<reference evidence="1 2" key="1">
    <citation type="submission" date="2014-10" db="EMBL/GenBank/DDBJ databases">
        <title>Draft genome of the hookworm Ancylostoma caninum.</title>
        <authorList>
            <person name="Mitreva M."/>
        </authorList>
    </citation>
    <scope>NUCLEOTIDE SEQUENCE [LARGE SCALE GENOMIC DNA]</scope>
    <source>
        <strain evidence="1 2">Baltimore</strain>
    </source>
</reference>
<sequence>MEKKLDAIVYTQDWHPDNHISFLERARDPDRKVQKDNLNVPLKAFDTVHFDKPKLTQVHR</sequence>
<dbReference type="OrthoDB" id="167809at2759"/>
<proteinExistence type="predicted"/>
<gene>
    <name evidence="1" type="ORF">ANCCAN_08320</name>
</gene>
<keyword evidence="2" id="KW-1185">Reference proteome</keyword>
<dbReference type="AlphaFoldDB" id="A0A368GMQ7"/>
<evidence type="ECO:0000313" key="1">
    <source>
        <dbReference type="EMBL" id="RCN45663.1"/>
    </source>
</evidence>
<accession>A0A368GMQ7</accession>
<protein>
    <submittedName>
        <fullName evidence="1">Uncharacterized protein</fullName>
    </submittedName>
</protein>